<evidence type="ECO:0000313" key="4">
    <source>
        <dbReference type="EMBL" id="PJJ55590.1"/>
    </source>
</evidence>
<dbReference type="EMBL" id="PGFB01000005">
    <property type="protein sequence ID" value="PJJ55590.1"/>
    <property type="molecule type" value="Genomic_DNA"/>
</dbReference>
<name>A0A2M9BCB4_9MICO</name>
<feature type="transmembrane region" description="Helical" evidence="2">
    <location>
        <begin position="45"/>
        <end position="66"/>
    </location>
</feature>
<protein>
    <submittedName>
        <fullName evidence="4">Fatty acid desaturase</fullName>
    </submittedName>
</protein>
<dbReference type="CDD" id="cd03506">
    <property type="entry name" value="Delta6-FADS-like"/>
    <property type="match status" value="1"/>
</dbReference>
<dbReference type="OrthoDB" id="104711at2"/>
<gene>
    <name evidence="4" type="ORF">CLV54_2937</name>
</gene>
<dbReference type="InterPro" id="IPR012171">
    <property type="entry name" value="Fatty_acid_desaturase"/>
</dbReference>
<keyword evidence="5" id="KW-1185">Reference proteome</keyword>
<evidence type="ECO:0000256" key="1">
    <source>
        <dbReference type="SAM" id="MobiDB-lite"/>
    </source>
</evidence>
<dbReference type="PIRSF" id="PIRSF015921">
    <property type="entry name" value="FA_sphinglp_des"/>
    <property type="match status" value="1"/>
</dbReference>
<proteinExistence type="predicted"/>
<evidence type="ECO:0000259" key="3">
    <source>
        <dbReference type="Pfam" id="PF00487"/>
    </source>
</evidence>
<keyword evidence="2" id="KW-1133">Transmembrane helix</keyword>
<dbReference type="Pfam" id="PF00487">
    <property type="entry name" value="FA_desaturase"/>
    <property type="match status" value="1"/>
</dbReference>
<organism evidence="4 5">
    <name type="scientific">Compostimonas suwonensis</name>
    <dbReference type="NCBI Taxonomy" id="1048394"/>
    <lineage>
        <taxon>Bacteria</taxon>
        <taxon>Bacillati</taxon>
        <taxon>Actinomycetota</taxon>
        <taxon>Actinomycetes</taxon>
        <taxon>Micrococcales</taxon>
        <taxon>Microbacteriaceae</taxon>
        <taxon>Compostimonas</taxon>
    </lineage>
</organism>
<dbReference type="AlphaFoldDB" id="A0A2M9BCB4"/>
<feature type="region of interest" description="Disordered" evidence="1">
    <location>
        <begin position="1"/>
        <end position="24"/>
    </location>
</feature>
<keyword evidence="2" id="KW-0812">Transmembrane</keyword>
<reference evidence="4 5" key="1">
    <citation type="submission" date="2017-11" db="EMBL/GenBank/DDBJ databases">
        <title>Genomic Encyclopedia of Archaeal and Bacterial Type Strains, Phase II (KMG-II): From Individual Species to Whole Genera.</title>
        <authorList>
            <person name="Goeker M."/>
        </authorList>
    </citation>
    <scope>NUCLEOTIDE SEQUENCE [LARGE SCALE GENOMIC DNA]</scope>
    <source>
        <strain evidence="4 5">DSM 25625</strain>
    </source>
</reference>
<dbReference type="GO" id="GO:0008610">
    <property type="term" value="P:lipid biosynthetic process"/>
    <property type="evidence" value="ECO:0007669"/>
    <property type="project" value="UniProtKB-ARBA"/>
</dbReference>
<dbReference type="PANTHER" id="PTHR19353:SF19">
    <property type="entry name" value="DELTA(5) FATTY ACID DESATURASE C-RELATED"/>
    <property type="match status" value="1"/>
</dbReference>
<sequence length="364" mass="40379">MTFSATLGPIRPTSPRAAGSVPPTSTYSALLKTVREAGLLRRQRGFYIVTFSVLVLALAGCVAGFILLGDSWFQLLIAAALGIVLTQFAFLAHEASHRQVFESGPANDRAGRLLAAGIVGISYSWWMTKHTRHHANPNTIGKDPDIEIDTISFIEADAAKQKGFFALLTRKQGYLFFPLLTLEGLNLHYRSVLTLFERGKVEGRALELSLIAARLTLYIAAVFWVLPLGMAFAFLGVQLAIFGIYMGASFAPNHKGMPIIPAGVKMDFLSKQVLTSRNIQGFGMNIFMGGLNYQIEHHLFPSMPRPHLRRAREIVREHCETQGIVYTETTLMRSYGIVIDYLNRVGLSARDPFDCPMVNQFRRA</sequence>
<dbReference type="PANTHER" id="PTHR19353">
    <property type="entry name" value="FATTY ACID DESATURASE 2"/>
    <property type="match status" value="1"/>
</dbReference>
<feature type="domain" description="Fatty acid desaturase" evidence="3">
    <location>
        <begin position="71"/>
        <end position="329"/>
    </location>
</feature>
<evidence type="ECO:0000256" key="2">
    <source>
        <dbReference type="SAM" id="Phobius"/>
    </source>
</evidence>
<dbReference type="RefSeq" id="WP_100345701.1">
    <property type="nucleotide sequence ID" value="NZ_PGFB01000005.1"/>
</dbReference>
<keyword evidence="2" id="KW-0472">Membrane</keyword>
<evidence type="ECO:0000313" key="5">
    <source>
        <dbReference type="Proteomes" id="UP000230161"/>
    </source>
</evidence>
<dbReference type="GO" id="GO:0016020">
    <property type="term" value="C:membrane"/>
    <property type="evidence" value="ECO:0007669"/>
    <property type="project" value="TreeGrafter"/>
</dbReference>
<dbReference type="InterPro" id="IPR005804">
    <property type="entry name" value="FA_desaturase_dom"/>
</dbReference>
<dbReference type="GO" id="GO:0016717">
    <property type="term" value="F:oxidoreductase activity, acting on paired donors, with oxidation of a pair of donors resulting in the reduction of molecular oxygen to two molecules of water"/>
    <property type="evidence" value="ECO:0007669"/>
    <property type="project" value="TreeGrafter"/>
</dbReference>
<comment type="caution">
    <text evidence="4">The sequence shown here is derived from an EMBL/GenBank/DDBJ whole genome shotgun (WGS) entry which is preliminary data.</text>
</comment>
<feature type="transmembrane region" description="Helical" evidence="2">
    <location>
        <begin position="72"/>
        <end position="91"/>
    </location>
</feature>
<accession>A0A2M9BCB4</accession>
<dbReference type="Proteomes" id="UP000230161">
    <property type="component" value="Unassembled WGS sequence"/>
</dbReference>